<protein>
    <submittedName>
        <fullName evidence="3">Uncharacterized protein</fullName>
    </submittedName>
</protein>
<evidence type="ECO:0000256" key="1">
    <source>
        <dbReference type="SAM" id="Phobius"/>
    </source>
</evidence>
<dbReference type="STRING" id="573321.SAMN04488505_10380"/>
<keyword evidence="4" id="KW-1185">Reference proteome</keyword>
<dbReference type="EMBL" id="FOBB01000003">
    <property type="protein sequence ID" value="SEL99410.1"/>
    <property type="molecule type" value="Genomic_DNA"/>
</dbReference>
<evidence type="ECO:0000313" key="3">
    <source>
        <dbReference type="EMBL" id="SEL99410.1"/>
    </source>
</evidence>
<keyword evidence="2" id="KW-0732">Signal</keyword>
<evidence type="ECO:0000256" key="2">
    <source>
        <dbReference type="SAM" id="SignalP"/>
    </source>
</evidence>
<accession>A0A1H7UQY4</accession>
<reference evidence="3 4" key="1">
    <citation type="submission" date="2016-10" db="EMBL/GenBank/DDBJ databases">
        <authorList>
            <person name="de Groot N.N."/>
        </authorList>
    </citation>
    <scope>NUCLEOTIDE SEQUENCE [LARGE SCALE GENOMIC DNA]</scope>
    <source>
        <strain evidence="3 4">DSM 21039</strain>
    </source>
</reference>
<feature type="transmembrane region" description="Helical" evidence="1">
    <location>
        <begin position="37"/>
        <end position="62"/>
    </location>
</feature>
<feature type="chain" id="PRO_5011622702" evidence="2">
    <location>
        <begin position="22"/>
        <end position="145"/>
    </location>
</feature>
<feature type="transmembrane region" description="Helical" evidence="1">
    <location>
        <begin position="95"/>
        <end position="114"/>
    </location>
</feature>
<dbReference type="RefSeq" id="WP_089912230.1">
    <property type="nucleotide sequence ID" value="NZ_FOBB01000003.1"/>
</dbReference>
<organism evidence="3 4">
    <name type="scientific">Chitinophaga rupis</name>
    <dbReference type="NCBI Taxonomy" id="573321"/>
    <lineage>
        <taxon>Bacteria</taxon>
        <taxon>Pseudomonadati</taxon>
        <taxon>Bacteroidota</taxon>
        <taxon>Chitinophagia</taxon>
        <taxon>Chitinophagales</taxon>
        <taxon>Chitinophagaceae</taxon>
        <taxon>Chitinophaga</taxon>
    </lineage>
</organism>
<sequence>MMKKKIILCSAASLAAIPASAQPSNEPLIDRALVFDVVNICGIILALYVVSRFIVTLVQLYLDNRLKTRILAAGTPETVIMQLLQQKQGNSLKAVLQWGCVLASLAAGLAIIYYMGPVTLLSVAVLAGSIAVGLLAYYLLSKRDV</sequence>
<name>A0A1H7UQY4_9BACT</name>
<feature type="transmembrane region" description="Helical" evidence="1">
    <location>
        <begin position="120"/>
        <end position="140"/>
    </location>
</feature>
<keyword evidence="1" id="KW-0472">Membrane</keyword>
<dbReference type="Proteomes" id="UP000198984">
    <property type="component" value="Unassembled WGS sequence"/>
</dbReference>
<keyword evidence="1" id="KW-0812">Transmembrane</keyword>
<gene>
    <name evidence="3" type="ORF">SAMN04488505_10380</name>
</gene>
<feature type="signal peptide" evidence="2">
    <location>
        <begin position="1"/>
        <end position="21"/>
    </location>
</feature>
<keyword evidence="1" id="KW-1133">Transmembrane helix</keyword>
<proteinExistence type="predicted"/>
<evidence type="ECO:0000313" key="4">
    <source>
        <dbReference type="Proteomes" id="UP000198984"/>
    </source>
</evidence>
<dbReference type="AlphaFoldDB" id="A0A1H7UQY4"/>